<dbReference type="SUPFAM" id="SSF63380">
    <property type="entry name" value="Riboflavin synthase domain-like"/>
    <property type="match status" value="1"/>
</dbReference>
<dbReference type="Gene3D" id="3.10.20.30">
    <property type="match status" value="1"/>
</dbReference>
<dbReference type="Proteomes" id="UP000287177">
    <property type="component" value="Unassembled WGS sequence"/>
</dbReference>
<dbReference type="GO" id="GO:0016491">
    <property type="term" value="F:oxidoreductase activity"/>
    <property type="evidence" value="ECO:0007669"/>
    <property type="project" value="UniProtKB-KW"/>
</dbReference>
<dbReference type="Pfam" id="PF00111">
    <property type="entry name" value="Fer2"/>
    <property type="match status" value="1"/>
</dbReference>
<dbReference type="PANTHER" id="PTHR47354:SF1">
    <property type="entry name" value="CARNITINE MONOOXYGENASE REDUCTASE SUBUNIT"/>
    <property type="match status" value="1"/>
</dbReference>
<proteinExistence type="predicted"/>
<keyword evidence="3" id="KW-0001">2Fe-2S</keyword>
<gene>
    <name evidence="10" type="ORF">MELE44368_07300</name>
</gene>
<dbReference type="Pfam" id="PF00175">
    <property type="entry name" value="NAD_binding_1"/>
    <property type="match status" value="1"/>
</dbReference>
<dbReference type="InterPro" id="IPR001433">
    <property type="entry name" value="OxRdtase_FAD/NAD-bd"/>
</dbReference>
<dbReference type="SUPFAM" id="SSF52343">
    <property type="entry name" value="Ferredoxin reductase-like, C-terminal NADP-linked domain"/>
    <property type="match status" value="1"/>
</dbReference>
<dbReference type="InterPro" id="IPR006058">
    <property type="entry name" value="2Fe2S_fd_BS"/>
</dbReference>
<evidence type="ECO:0000256" key="4">
    <source>
        <dbReference type="ARBA" id="ARBA00022723"/>
    </source>
</evidence>
<dbReference type="Gene3D" id="3.40.50.80">
    <property type="entry name" value="Nucleotide-binding domain of ferredoxin-NADP reductase (FNR) module"/>
    <property type="match status" value="1"/>
</dbReference>
<dbReference type="InterPro" id="IPR050415">
    <property type="entry name" value="MRET"/>
</dbReference>
<evidence type="ECO:0000256" key="2">
    <source>
        <dbReference type="ARBA" id="ARBA00022630"/>
    </source>
</evidence>
<dbReference type="InterPro" id="IPR017938">
    <property type="entry name" value="Riboflavin_synthase-like_b-brl"/>
</dbReference>
<dbReference type="InterPro" id="IPR012675">
    <property type="entry name" value="Beta-grasp_dom_sf"/>
</dbReference>
<dbReference type="CDD" id="cd06185">
    <property type="entry name" value="PDR_like"/>
    <property type="match status" value="1"/>
</dbReference>
<keyword evidence="4" id="KW-0479">Metal-binding</keyword>
<comment type="caution">
    <text evidence="10">The sequence shown here is derived from an EMBL/GenBank/DDBJ whole genome shotgun (WGS) entry which is preliminary data.</text>
</comment>
<keyword evidence="2" id="KW-0285">Flavoprotein</keyword>
<dbReference type="InterPro" id="IPR036010">
    <property type="entry name" value="2Fe-2S_ferredoxin-like_sf"/>
</dbReference>
<sequence>MTGMADVDCPPRPSTVRLVMREYEADVVVADKAVVADGVVSLRLEEVGRHELPEWEPGAHIDLMMPSGLVRQYSLCGDPADRRSWRIAVLREPESRGGSVYVHDSIGTGTELRIRGPRNHFRLAEAPNYIFIAGGIGITPILPMVAAAEAAGATWRLVYGGRTQASMAFLDELAVYGDRVDLWPQDERGLIDLDSVLGEPREDALVYCCGPQALLKAVEERCATWSPTALRFERFAPGTDGEQDWVNRPIEVELAQQGVTLTVPADQSILEAIEAQGVMVMSSCRSGMCGTCETPVLSGVPEHRDDVLSYEEQERNDCMMICVSRCRGDKLVLDI</sequence>
<organism evidence="10 11">
    <name type="scientific">Mycolicibacterium elephantis DSM 44368</name>
    <dbReference type="NCBI Taxonomy" id="1335622"/>
    <lineage>
        <taxon>Bacteria</taxon>
        <taxon>Bacillati</taxon>
        <taxon>Actinomycetota</taxon>
        <taxon>Actinomycetes</taxon>
        <taxon>Mycobacteriales</taxon>
        <taxon>Mycobacteriaceae</taxon>
        <taxon>Mycolicibacterium</taxon>
    </lineage>
</organism>
<dbReference type="InterPro" id="IPR039261">
    <property type="entry name" value="FNR_nucleotide-bd"/>
</dbReference>
<dbReference type="SUPFAM" id="SSF54292">
    <property type="entry name" value="2Fe-2S ferredoxin-like"/>
    <property type="match status" value="1"/>
</dbReference>
<keyword evidence="5" id="KW-0560">Oxidoreductase</keyword>
<evidence type="ECO:0000256" key="7">
    <source>
        <dbReference type="ARBA" id="ARBA00023014"/>
    </source>
</evidence>
<evidence type="ECO:0000256" key="6">
    <source>
        <dbReference type="ARBA" id="ARBA00023004"/>
    </source>
</evidence>
<evidence type="ECO:0000313" key="10">
    <source>
        <dbReference type="EMBL" id="RWA16411.1"/>
    </source>
</evidence>
<dbReference type="PRINTS" id="PR00409">
    <property type="entry name" value="PHDIOXRDTASE"/>
</dbReference>
<keyword evidence="6" id="KW-0408">Iron</keyword>
<dbReference type="PANTHER" id="PTHR47354">
    <property type="entry name" value="NADH OXIDOREDUCTASE HCR"/>
    <property type="match status" value="1"/>
</dbReference>
<keyword evidence="11" id="KW-1185">Reference proteome</keyword>
<accession>A0A439DN20</accession>
<name>A0A439DN20_9MYCO</name>
<keyword evidence="7" id="KW-0411">Iron-sulfur</keyword>
<dbReference type="PROSITE" id="PS51085">
    <property type="entry name" value="2FE2S_FER_2"/>
    <property type="match status" value="1"/>
</dbReference>
<dbReference type="EMBL" id="ATDN01000056">
    <property type="protein sequence ID" value="RWA16411.1"/>
    <property type="molecule type" value="Genomic_DNA"/>
</dbReference>
<reference evidence="10 11" key="1">
    <citation type="submission" date="2013-06" db="EMBL/GenBank/DDBJ databases">
        <title>The draft sequence of the Mycobacterium elephantis genome.</title>
        <authorList>
            <person name="Pettersson F.B."/>
            <person name="Das S."/>
            <person name="Dasgupta S."/>
            <person name="Bhattacharya A."/>
            <person name="Kirsebom L.A."/>
        </authorList>
    </citation>
    <scope>NUCLEOTIDE SEQUENCE [LARGE SCALE GENOMIC DNA]</scope>
    <source>
        <strain evidence="10 11">DSM 44368</strain>
    </source>
</reference>
<feature type="domain" description="2Fe-2S ferredoxin-type" evidence="8">
    <location>
        <begin position="248"/>
        <end position="335"/>
    </location>
</feature>
<evidence type="ECO:0000313" key="11">
    <source>
        <dbReference type="Proteomes" id="UP000287177"/>
    </source>
</evidence>
<protein>
    <submittedName>
        <fullName evidence="10">Ferredoxin</fullName>
    </submittedName>
</protein>
<feature type="domain" description="FAD-binding FR-type" evidence="9">
    <location>
        <begin position="11"/>
        <end position="124"/>
    </location>
</feature>
<dbReference type="GO" id="GO:0046872">
    <property type="term" value="F:metal ion binding"/>
    <property type="evidence" value="ECO:0007669"/>
    <property type="project" value="UniProtKB-KW"/>
</dbReference>
<comment type="cofactor">
    <cofactor evidence="1">
        <name>FAD</name>
        <dbReference type="ChEBI" id="CHEBI:57692"/>
    </cofactor>
</comment>
<dbReference type="PROSITE" id="PS00197">
    <property type="entry name" value="2FE2S_FER_1"/>
    <property type="match status" value="1"/>
</dbReference>
<dbReference type="InterPro" id="IPR017927">
    <property type="entry name" value="FAD-bd_FR_type"/>
</dbReference>
<evidence type="ECO:0000256" key="1">
    <source>
        <dbReference type="ARBA" id="ARBA00001974"/>
    </source>
</evidence>
<dbReference type="InterPro" id="IPR001041">
    <property type="entry name" value="2Fe-2S_ferredoxin-type"/>
</dbReference>
<dbReference type="PROSITE" id="PS51384">
    <property type="entry name" value="FAD_FR"/>
    <property type="match status" value="1"/>
</dbReference>
<evidence type="ECO:0000256" key="3">
    <source>
        <dbReference type="ARBA" id="ARBA00022714"/>
    </source>
</evidence>
<evidence type="ECO:0000259" key="9">
    <source>
        <dbReference type="PROSITE" id="PS51384"/>
    </source>
</evidence>
<evidence type="ECO:0000259" key="8">
    <source>
        <dbReference type="PROSITE" id="PS51085"/>
    </source>
</evidence>
<dbReference type="GO" id="GO:0051537">
    <property type="term" value="F:2 iron, 2 sulfur cluster binding"/>
    <property type="evidence" value="ECO:0007669"/>
    <property type="project" value="UniProtKB-KW"/>
</dbReference>
<evidence type="ECO:0000256" key="5">
    <source>
        <dbReference type="ARBA" id="ARBA00023002"/>
    </source>
</evidence>
<dbReference type="CDD" id="cd00207">
    <property type="entry name" value="fer2"/>
    <property type="match status" value="1"/>
</dbReference>
<dbReference type="AlphaFoldDB" id="A0A439DN20"/>
<dbReference type="Gene3D" id="2.40.30.10">
    <property type="entry name" value="Translation factors"/>
    <property type="match status" value="1"/>
</dbReference>